<evidence type="ECO:0000313" key="2">
    <source>
        <dbReference type="EMBL" id="PHT93287.1"/>
    </source>
</evidence>
<accession>A0A2G3AGD5</accession>
<dbReference type="Proteomes" id="UP000222542">
    <property type="component" value="Unassembled WGS sequence"/>
</dbReference>
<reference evidence="2 3" key="2">
    <citation type="journal article" date="2017" name="Genome Biol.">
        <title>New reference genome sequences of hot pepper reveal the massive evolution of plant disease-resistance genes by retroduplication.</title>
        <authorList>
            <person name="Kim S."/>
            <person name="Park J."/>
            <person name="Yeom S.I."/>
            <person name="Kim Y.M."/>
            <person name="Seo E."/>
            <person name="Kim K.T."/>
            <person name="Kim M.S."/>
            <person name="Lee J.M."/>
            <person name="Cheong K."/>
            <person name="Shin H.S."/>
            <person name="Kim S.B."/>
            <person name="Han K."/>
            <person name="Lee J."/>
            <person name="Park M."/>
            <person name="Lee H.A."/>
            <person name="Lee H.Y."/>
            <person name="Lee Y."/>
            <person name="Oh S."/>
            <person name="Lee J.H."/>
            <person name="Choi E."/>
            <person name="Choi E."/>
            <person name="Lee S.E."/>
            <person name="Jeon J."/>
            <person name="Kim H."/>
            <person name="Choi G."/>
            <person name="Song H."/>
            <person name="Lee J."/>
            <person name="Lee S.C."/>
            <person name="Kwon J.K."/>
            <person name="Lee H.Y."/>
            <person name="Koo N."/>
            <person name="Hong Y."/>
            <person name="Kim R.W."/>
            <person name="Kang W.H."/>
            <person name="Huh J.H."/>
            <person name="Kang B.C."/>
            <person name="Yang T.J."/>
            <person name="Lee Y.H."/>
            <person name="Bennetzen J.L."/>
            <person name="Choi D."/>
        </authorList>
    </citation>
    <scope>NUCLEOTIDE SEQUENCE [LARGE SCALE GENOMIC DNA]</scope>
    <source>
        <strain evidence="3">cv. CM334</strain>
    </source>
</reference>
<dbReference type="EMBL" id="AYRZ02000001">
    <property type="protein sequence ID" value="PHT93287.1"/>
    <property type="molecule type" value="Genomic_DNA"/>
</dbReference>
<gene>
    <name evidence="2" type="ORF">T459_01169</name>
</gene>
<evidence type="ECO:0000259" key="1">
    <source>
        <dbReference type="Pfam" id="PF12143"/>
    </source>
</evidence>
<dbReference type="Pfam" id="PF12143">
    <property type="entry name" value="PPO1_KFDV"/>
    <property type="match status" value="1"/>
</dbReference>
<organism evidence="2 3">
    <name type="scientific">Capsicum annuum</name>
    <name type="common">Capsicum pepper</name>
    <dbReference type="NCBI Taxonomy" id="4072"/>
    <lineage>
        <taxon>Eukaryota</taxon>
        <taxon>Viridiplantae</taxon>
        <taxon>Streptophyta</taxon>
        <taxon>Embryophyta</taxon>
        <taxon>Tracheophyta</taxon>
        <taxon>Spermatophyta</taxon>
        <taxon>Magnoliopsida</taxon>
        <taxon>eudicotyledons</taxon>
        <taxon>Gunneridae</taxon>
        <taxon>Pentapetalae</taxon>
        <taxon>asterids</taxon>
        <taxon>lamiids</taxon>
        <taxon>Solanales</taxon>
        <taxon>Solanaceae</taxon>
        <taxon>Solanoideae</taxon>
        <taxon>Capsiceae</taxon>
        <taxon>Capsicum</taxon>
    </lineage>
</organism>
<name>A0A2G3AGD5_CAPAN</name>
<dbReference type="Gramene" id="PHT93287">
    <property type="protein sequence ID" value="PHT93287"/>
    <property type="gene ID" value="T459_01169"/>
</dbReference>
<dbReference type="PANTHER" id="PTHR11439:SF440">
    <property type="entry name" value="INTEGRASE CATALYTIC DOMAIN-CONTAINING PROTEIN"/>
    <property type="match status" value="1"/>
</dbReference>
<dbReference type="GO" id="GO:0004097">
    <property type="term" value="F:catechol oxidase activity"/>
    <property type="evidence" value="ECO:0007669"/>
    <property type="project" value="InterPro"/>
</dbReference>
<proteinExistence type="predicted"/>
<reference evidence="2 3" key="1">
    <citation type="journal article" date="2014" name="Nat. Genet.">
        <title>Genome sequence of the hot pepper provides insights into the evolution of pungency in Capsicum species.</title>
        <authorList>
            <person name="Kim S."/>
            <person name="Park M."/>
            <person name="Yeom S.I."/>
            <person name="Kim Y.M."/>
            <person name="Lee J.M."/>
            <person name="Lee H.A."/>
            <person name="Seo E."/>
            <person name="Choi J."/>
            <person name="Cheong K."/>
            <person name="Kim K.T."/>
            <person name="Jung K."/>
            <person name="Lee G.W."/>
            <person name="Oh S.K."/>
            <person name="Bae C."/>
            <person name="Kim S.B."/>
            <person name="Lee H.Y."/>
            <person name="Kim S.Y."/>
            <person name="Kim M.S."/>
            <person name="Kang B.C."/>
            <person name="Jo Y.D."/>
            <person name="Yang H.B."/>
            <person name="Jeong H.J."/>
            <person name="Kang W.H."/>
            <person name="Kwon J.K."/>
            <person name="Shin C."/>
            <person name="Lim J.Y."/>
            <person name="Park J.H."/>
            <person name="Huh J.H."/>
            <person name="Kim J.S."/>
            <person name="Kim B.D."/>
            <person name="Cohen O."/>
            <person name="Paran I."/>
            <person name="Suh M.C."/>
            <person name="Lee S.B."/>
            <person name="Kim Y.K."/>
            <person name="Shin Y."/>
            <person name="Noh S.J."/>
            <person name="Park J."/>
            <person name="Seo Y.S."/>
            <person name="Kwon S.Y."/>
            <person name="Kim H.A."/>
            <person name="Park J.M."/>
            <person name="Kim H.J."/>
            <person name="Choi S.B."/>
            <person name="Bosland P.W."/>
            <person name="Reeves G."/>
            <person name="Jo S.H."/>
            <person name="Lee B.W."/>
            <person name="Cho H.T."/>
            <person name="Choi H.S."/>
            <person name="Lee M.S."/>
            <person name="Yu Y."/>
            <person name="Do Choi Y."/>
            <person name="Park B.S."/>
            <person name="van Deynze A."/>
            <person name="Ashrafi H."/>
            <person name="Hill T."/>
            <person name="Kim W.T."/>
            <person name="Pai H.S."/>
            <person name="Ahn H.K."/>
            <person name="Yeam I."/>
            <person name="Giovannoni J.J."/>
            <person name="Rose J.K."/>
            <person name="Sorensen I."/>
            <person name="Lee S.J."/>
            <person name="Kim R.W."/>
            <person name="Choi I.Y."/>
            <person name="Choi B.S."/>
            <person name="Lim J.S."/>
            <person name="Lee Y.H."/>
            <person name="Choi D."/>
        </authorList>
    </citation>
    <scope>NUCLEOTIDE SEQUENCE [LARGE SCALE GENOMIC DNA]</scope>
    <source>
        <strain evidence="3">cv. CM334</strain>
    </source>
</reference>
<keyword evidence="3" id="KW-1185">Reference proteome</keyword>
<dbReference type="STRING" id="4072.A0A2G3AGD5"/>
<dbReference type="InterPro" id="IPR022740">
    <property type="entry name" value="Polyphenol_oxidase_C"/>
</dbReference>
<dbReference type="CDD" id="cd09272">
    <property type="entry name" value="RNase_HI_RT_Ty1"/>
    <property type="match status" value="1"/>
</dbReference>
<sequence>MALSQCHYIEKVLDKFKYMEFGIAKTPLDMSFALRKNEGESDSQLDYSRVLKCLMYIMNYTRPDIACVISKLSQYTINPNKTYWMEMKRVLEYLKYTQDYTLHYNKYPAILEGYSDVTWITGSNKVKSMSGYVFTIDGGVVSWKSSKQTCIVYSTMESEFITLDKAGEKAEWLRNFFEDIPYWPKPVAPVEFVGSYTNLPHVHGDRNQPHIAEIEKFELAIRKLLDEIGLEDENYIVVTLVPKTGGEFVTIESAEITLEAC</sequence>
<feature type="domain" description="Polyphenol oxidase C-terminal" evidence="1">
    <location>
        <begin position="190"/>
        <end position="257"/>
    </location>
</feature>
<protein>
    <recommendedName>
        <fullName evidence="1">Polyphenol oxidase C-terminal domain-containing protein</fullName>
    </recommendedName>
</protein>
<dbReference type="AlphaFoldDB" id="A0A2G3AGD5"/>
<comment type="caution">
    <text evidence="2">The sequence shown here is derived from an EMBL/GenBank/DDBJ whole genome shotgun (WGS) entry which is preliminary data.</text>
</comment>
<dbReference type="PANTHER" id="PTHR11439">
    <property type="entry name" value="GAG-POL-RELATED RETROTRANSPOSON"/>
    <property type="match status" value="1"/>
</dbReference>
<evidence type="ECO:0000313" key="3">
    <source>
        <dbReference type="Proteomes" id="UP000222542"/>
    </source>
</evidence>